<accession>A0A2H5XEU6</accession>
<evidence type="ECO:0000256" key="8">
    <source>
        <dbReference type="RuleBase" id="RU362026"/>
    </source>
</evidence>
<dbReference type="InterPro" id="IPR002941">
    <property type="entry name" value="DNA_methylase_N4/N6"/>
</dbReference>
<dbReference type="GO" id="GO:0008170">
    <property type="term" value="F:N-methyltransferase activity"/>
    <property type="evidence" value="ECO:0007669"/>
    <property type="project" value="InterPro"/>
</dbReference>
<evidence type="ECO:0000313" key="10">
    <source>
        <dbReference type="EMBL" id="GBC99700.1"/>
    </source>
</evidence>
<evidence type="ECO:0000256" key="6">
    <source>
        <dbReference type="ARBA" id="ARBA00023125"/>
    </source>
</evidence>
<comment type="similarity">
    <text evidence="1">Belongs to the N(4)/N(6)-methyltransferase family. N(4) subfamily.</text>
</comment>
<dbReference type="Pfam" id="PF01555">
    <property type="entry name" value="N6_N4_Mtase"/>
    <property type="match status" value="1"/>
</dbReference>
<comment type="catalytic activity">
    <reaction evidence="7">
        <text>a 2'-deoxycytidine in DNA + S-adenosyl-L-methionine = an N(4)-methyl-2'-deoxycytidine in DNA + S-adenosyl-L-homocysteine + H(+)</text>
        <dbReference type="Rhea" id="RHEA:16857"/>
        <dbReference type="Rhea" id="RHEA-COMP:11369"/>
        <dbReference type="Rhea" id="RHEA-COMP:13674"/>
        <dbReference type="ChEBI" id="CHEBI:15378"/>
        <dbReference type="ChEBI" id="CHEBI:57856"/>
        <dbReference type="ChEBI" id="CHEBI:59789"/>
        <dbReference type="ChEBI" id="CHEBI:85452"/>
        <dbReference type="ChEBI" id="CHEBI:137933"/>
        <dbReference type="EC" id="2.1.1.113"/>
    </reaction>
</comment>
<gene>
    <name evidence="10" type="primary">dpnA_3</name>
    <name evidence="10" type="ORF">HRbin17_02231</name>
</gene>
<dbReference type="PRINTS" id="PR00508">
    <property type="entry name" value="S21N4MTFRASE"/>
</dbReference>
<evidence type="ECO:0000256" key="1">
    <source>
        <dbReference type="ARBA" id="ARBA00010203"/>
    </source>
</evidence>
<evidence type="ECO:0000256" key="2">
    <source>
        <dbReference type="ARBA" id="ARBA00022603"/>
    </source>
</evidence>
<proteinExistence type="inferred from homology"/>
<evidence type="ECO:0000256" key="4">
    <source>
        <dbReference type="ARBA" id="ARBA00022691"/>
    </source>
</evidence>
<keyword evidence="4" id="KW-0949">S-adenosyl-L-methionine</keyword>
<evidence type="ECO:0000256" key="3">
    <source>
        <dbReference type="ARBA" id="ARBA00022679"/>
    </source>
</evidence>
<name>A0A2H5XEU6_9BACT</name>
<dbReference type="GO" id="GO:0009307">
    <property type="term" value="P:DNA restriction-modification system"/>
    <property type="evidence" value="ECO:0007669"/>
    <property type="project" value="UniProtKB-KW"/>
</dbReference>
<evidence type="ECO:0000259" key="9">
    <source>
        <dbReference type="Pfam" id="PF01555"/>
    </source>
</evidence>
<dbReference type="GO" id="GO:0003677">
    <property type="term" value="F:DNA binding"/>
    <property type="evidence" value="ECO:0007669"/>
    <property type="project" value="UniProtKB-KW"/>
</dbReference>
<dbReference type="EC" id="2.1.1.-" evidence="8"/>
<dbReference type="Gene3D" id="3.40.50.150">
    <property type="entry name" value="Vaccinia Virus protein VP39"/>
    <property type="match status" value="1"/>
</dbReference>
<comment type="caution">
    <text evidence="10">The sequence shown here is derived from an EMBL/GenBank/DDBJ whole genome shotgun (WGS) entry which is preliminary data.</text>
</comment>
<protein>
    <recommendedName>
        <fullName evidence="8">Methyltransferase</fullName>
        <ecNumber evidence="8">2.1.1.-</ecNumber>
    </recommendedName>
</protein>
<organism evidence="10 11">
    <name type="scientific">Candidatus Fervidibacter japonicus</name>
    <dbReference type="NCBI Taxonomy" id="2035412"/>
    <lineage>
        <taxon>Bacteria</taxon>
        <taxon>Candidatus Fervidibacterota</taxon>
        <taxon>Candidatus Fervidibacter</taxon>
    </lineage>
</organism>
<dbReference type="AlphaFoldDB" id="A0A2H5XEU6"/>
<reference evidence="11" key="1">
    <citation type="submission" date="2017-09" db="EMBL/GenBank/DDBJ databases">
        <title>Metaegenomics of thermophilic ammonia-oxidizing enrichment culture.</title>
        <authorList>
            <person name="Kato S."/>
            <person name="Suzuki K."/>
        </authorList>
    </citation>
    <scope>NUCLEOTIDE SEQUENCE [LARGE SCALE GENOMIC DNA]</scope>
</reference>
<evidence type="ECO:0000313" key="11">
    <source>
        <dbReference type="Proteomes" id="UP000236173"/>
    </source>
</evidence>
<dbReference type="InterPro" id="IPR001091">
    <property type="entry name" value="RM_Methyltransferase"/>
</dbReference>
<keyword evidence="3 10" id="KW-0808">Transferase</keyword>
<dbReference type="GO" id="GO:0032259">
    <property type="term" value="P:methylation"/>
    <property type="evidence" value="ECO:0007669"/>
    <property type="project" value="UniProtKB-KW"/>
</dbReference>
<evidence type="ECO:0000256" key="5">
    <source>
        <dbReference type="ARBA" id="ARBA00022747"/>
    </source>
</evidence>
<sequence length="407" mass="47369">MSRRLPNISLQRGYRVLTAEQARQIATEWLKVGRLENAVALGLPEIDDRYHIWRVPLLNKATGELIGEVAIDTFTSLVFENRSTRFEVLEMRLLGRTEEALKVNQEPKRYVLSSLRNIVALGDCEEVLSNLPAQSVDLVFTSPPYYNARPEYSEFVSYEDYLEKMRRVIRQVHRVLNEGRFFVINVAPVLIRRPNRQGQSKRLAVPFDLHRIFVEEGYDFIDDIIWVKPEGAGWAVGRGRRFAADRTPLQYKPVPVTEYILVYRKHTDKLIDWNIRTYPDQEAVRQSKILGDYDRTNVWYIQPAYHPEHPAVFPLELAEKVIRYYSFKGDVVLDPFAGVGTTGKAAWKLGRRFVLIEKEPRYVDIIRREIVSWMGKKSLDVLYLNCDPPMLDQGLLFERGDKYDSES</sequence>
<keyword evidence="6" id="KW-0238">DNA-binding</keyword>
<dbReference type="PROSITE" id="PS00093">
    <property type="entry name" value="N4_MTASE"/>
    <property type="match status" value="1"/>
</dbReference>
<keyword evidence="5" id="KW-0680">Restriction system</keyword>
<dbReference type="InterPro" id="IPR017985">
    <property type="entry name" value="MeTrfase_CN4_CS"/>
</dbReference>
<evidence type="ECO:0000256" key="7">
    <source>
        <dbReference type="ARBA" id="ARBA00049120"/>
    </source>
</evidence>
<dbReference type="InterPro" id="IPR029063">
    <property type="entry name" value="SAM-dependent_MTases_sf"/>
</dbReference>
<dbReference type="GO" id="GO:0015667">
    <property type="term" value="F:site-specific DNA-methyltransferase (cytosine-N4-specific) activity"/>
    <property type="evidence" value="ECO:0007669"/>
    <property type="project" value="UniProtKB-EC"/>
</dbReference>
<keyword evidence="2 10" id="KW-0489">Methyltransferase</keyword>
<dbReference type="SUPFAM" id="SSF53335">
    <property type="entry name" value="S-adenosyl-L-methionine-dependent methyltransferases"/>
    <property type="match status" value="1"/>
</dbReference>
<dbReference type="EMBL" id="BEHT01000035">
    <property type="protein sequence ID" value="GBC99700.1"/>
    <property type="molecule type" value="Genomic_DNA"/>
</dbReference>
<feature type="domain" description="DNA methylase N-4/N-6" evidence="9">
    <location>
        <begin position="136"/>
        <end position="367"/>
    </location>
</feature>
<dbReference type="Proteomes" id="UP000236173">
    <property type="component" value="Unassembled WGS sequence"/>
</dbReference>